<keyword evidence="2" id="KW-1185">Reference proteome</keyword>
<dbReference type="Proteomes" id="UP000003163">
    <property type="component" value="Unassembled WGS sequence"/>
</dbReference>
<organism evidence="1 2">
    <name type="scientific">Edhazardia aedis (strain USNM 41457)</name>
    <name type="common">Microsporidian parasite</name>
    <dbReference type="NCBI Taxonomy" id="1003232"/>
    <lineage>
        <taxon>Eukaryota</taxon>
        <taxon>Fungi</taxon>
        <taxon>Fungi incertae sedis</taxon>
        <taxon>Microsporidia</taxon>
        <taxon>Edhazardia</taxon>
    </lineage>
</organism>
<dbReference type="InParanoid" id="J9DFD9"/>
<dbReference type="VEuPathDB" id="MicrosporidiaDB:EDEG_04023"/>
<dbReference type="AlphaFoldDB" id="J9DFD9"/>
<name>J9DFD9_EDHAE</name>
<reference evidence="2" key="2">
    <citation type="submission" date="2015-07" db="EMBL/GenBank/DDBJ databases">
        <title>Contrasting host-pathogen interactions and genome evolution in two generalist and specialist microsporidian pathogens of mosquitoes.</title>
        <authorList>
            <consortium name="The Broad Institute Genomics Platform"/>
            <consortium name="The Broad Institute Genome Sequencing Center for Infectious Disease"/>
            <person name="Cuomo C.A."/>
            <person name="Sanscrainte N.D."/>
            <person name="Goldberg J.M."/>
            <person name="Heiman D."/>
            <person name="Young S."/>
            <person name="Zeng Q."/>
            <person name="Becnel J.J."/>
            <person name="Birren B.W."/>
        </authorList>
    </citation>
    <scope>NUCLEOTIDE SEQUENCE [LARGE SCALE GENOMIC DNA]</scope>
    <source>
        <strain evidence="2">USNM 41457</strain>
    </source>
</reference>
<dbReference type="HOGENOM" id="CLU_1722347_0_0_1"/>
<protein>
    <submittedName>
        <fullName evidence="1">Uncharacterized protein</fullName>
    </submittedName>
</protein>
<gene>
    <name evidence="1" type="ORF">EDEG_04023</name>
</gene>
<dbReference type="EMBL" id="AFBI03000194">
    <property type="protein sequence ID" value="EJW01320.1"/>
    <property type="molecule type" value="Genomic_DNA"/>
</dbReference>
<evidence type="ECO:0000313" key="1">
    <source>
        <dbReference type="EMBL" id="EJW01320.1"/>
    </source>
</evidence>
<accession>J9DFD9</accession>
<evidence type="ECO:0000313" key="2">
    <source>
        <dbReference type="Proteomes" id="UP000003163"/>
    </source>
</evidence>
<proteinExistence type="predicted"/>
<sequence>MNIYKELLKNMEKIINNRIRNVKYNNMSQFEFHPSCEEFKKCSILKILAFYLNSDKHHSNKDKIFTQYVTDKSISIKEIIMKIVAEFKENCLNQLNVDMISIFKDLQKTDCNKIDLIKKGPEILYVFHTLNVIHNYINLITINNCFVNLSEN</sequence>
<comment type="caution">
    <text evidence="1">The sequence shown here is derived from an EMBL/GenBank/DDBJ whole genome shotgun (WGS) entry which is preliminary data.</text>
</comment>
<reference evidence="1 2" key="1">
    <citation type="submission" date="2011-08" db="EMBL/GenBank/DDBJ databases">
        <authorList>
            <person name="Liu Z.J."/>
            <person name="Shi F.L."/>
            <person name="Lu J.Q."/>
            <person name="Li M."/>
            <person name="Wang Z.L."/>
        </authorList>
    </citation>
    <scope>NUCLEOTIDE SEQUENCE [LARGE SCALE GENOMIC DNA]</scope>
    <source>
        <strain evidence="1 2">USNM 41457</strain>
    </source>
</reference>